<reference evidence="1" key="1">
    <citation type="submission" date="2013-12" db="EMBL/GenBank/DDBJ databases">
        <title>The Genome Sequence of Aphanomyces invadans NJM9701.</title>
        <authorList>
            <consortium name="The Broad Institute Genomics Platform"/>
            <person name="Russ C."/>
            <person name="Tyler B."/>
            <person name="van West P."/>
            <person name="Dieguez-Uribeondo J."/>
            <person name="Young S.K."/>
            <person name="Zeng Q."/>
            <person name="Gargeya S."/>
            <person name="Fitzgerald M."/>
            <person name="Abouelleil A."/>
            <person name="Alvarado L."/>
            <person name="Chapman S.B."/>
            <person name="Gainer-Dewar J."/>
            <person name="Goldberg J."/>
            <person name="Griggs A."/>
            <person name="Gujja S."/>
            <person name="Hansen M."/>
            <person name="Howarth C."/>
            <person name="Imamovic A."/>
            <person name="Ireland A."/>
            <person name="Larimer J."/>
            <person name="McCowan C."/>
            <person name="Murphy C."/>
            <person name="Pearson M."/>
            <person name="Poon T.W."/>
            <person name="Priest M."/>
            <person name="Roberts A."/>
            <person name="Saif S."/>
            <person name="Shea T."/>
            <person name="Sykes S."/>
            <person name="Wortman J."/>
            <person name="Nusbaum C."/>
            <person name="Birren B."/>
        </authorList>
    </citation>
    <scope>NUCLEOTIDE SEQUENCE [LARGE SCALE GENOMIC DNA]</scope>
    <source>
        <strain evidence="1">NJM9701</strain>
    </source>
</reference>
<sequence>MKFLASLVHAAVASQVVFDSHSPPDKDGEFAIISRNRGAAVRFRSPSAADNACGPEGLTIDTVNFMMDTSKVAGDTSLLVNFCPSVNGKPYCTKSGQPARIPIKNIDKRAKFQWSPPSSIVLPTSSYYWFTIFSSAEADYQAPFWLAGTKEYSTVSDPNDDVITAFTVNKDGPWEVVNNRHLPENRVVGCLQVNTK</sequence>
<accession>A0A024UHU2</accession>
<protein>
    <submittedName>
        <fullName evidence="1">Uncharacterized protein</fullName>
    </submittedName>
</protein>
<organism evidence="1">
    <name type="scientific">Aphanomyces invadans</name>
    <dbReference type="NCBI Taxonomy" id="157072"/>
    <lineage>
        <taxon>Eukaryota</taxon>
        <taxon>Sar</taxon>
        <taxon>Stramenopiles</taxon>
        <taxon>Oomycota</taxon>
        <taxon>Saprolegniomycetes</taxon>
        <taxon>Saprolegniales</taxon>
        <taxon>Verrucalvaceae</taxon>
        <taxon>Aphanomyces</taxon>
    </lineage>
</organism>
<proteinExistence type="predicted"/>
<gene>
    <name evidence="1" type="ORF">H310_03464</name>
</gene>
<dbReference type="RefSeq" id="XP_008865557.1">
    <property type="nucleotide sequence ID" value="XM_008867335.1"/>
</dbReference>
<dbReference type="GeneID" id="20080514"/>
<name>A0A024UHU2_9STRA</name>
<dbReference type="EMBL" id="KI913956">
    <property type="protein sequence ID" value="ETW05780.1"/>
    <property type="molecule type" value="Genomic_DNA"/>
</dbReference>
<evidence type="ECO:0000313" key="1">
    <source>
        <dbReference type="EMBL" id="ETW05780.1"/>
    </source>
</evidence>
<dbReference type="AlphaFoldDB" id="A0A024UHU2"/>
<dbReference type="VEuPathDB" id="FungiDB:H310_03464"/>